<proteinExistence type="inferred from homology"/>
<dbReference type="CDD" id="cd03217">
    <property type="entry name" value="ABC_FeS_Assembly"/>
    <property type="match status" value="1"/>
</dbReference>
<comment type="similarity">
    <text evidence="1">Belongs to the ABC transporter superfamily. Ycf16 family.</text>
</comment>
<dbReference type="InterPro" id="IPR027417">
    <property type="entry name" value="P-loop_NTPase"/>
</dbReference>
<dbReference type="InterPro" id="IPR010230">
    <property type="entry name" value="FeS-cluster_ATPase_SufC"/>
</dbReference>
<accession>J0X281</accession>
<dbReference type="PANTHER" id="PTHR43204:SF1">
    <property type="entry name" value="ABC TRANSPORTER I FAMILY MEMBER 6, CHLOROPLASTIC"/>
    <property type="match status" value="1"/>
</dbReference>
<dbReference type="Pfam" id="PF00005">
    <property type="entry name" value="ABC_tran"/>
    <property type="match status" value="1"/>
</dbReference>
<evidence type="ECO:0000259" key="4">
    <source>
        <dbReference type="PROSITE" id="PS50893"/>
    </source>
</evidence>
<reference evidence="5 6" key="1">
    <citation type="submission" date="2012-01" db="EMBL/GenBank/DDBJ databases">
        <title>The Genome Sequence of Scardovia wiggsiae F0424.</title>
        <authorList>
            <consortium name="The Broad Institute Genome Sequencing Platform"/>
            <person name="Earl A."/>
            <person name="Ward D."/>
            <person name="Feldgarden M."/>
            <person name="Gevers D."/>
            <person name="Izard J."/>
            <person name="Ganesan A."/>
            <person name="Baranova O.V."/>
            <person name="Blanton J.M."/>
            <person name="Tanner A.C."/>
            <person name="Mathney J."/>
            <person name="Dewhirst F.E."/>
            <person name="Young S.K."/>
            <person name="Zeng Q."/>
            <person name="Gargeya S."/>
            <person name="Fitzgerald M."/>
            <person name="Haas B."/>
            <person name="Abouelleil A."/>
            <person name="Alvarado L."/>
            <person name="Arachchi H.M."/>
            <person name="Berlin A."/>
            <person name="Chapman S.B."/>
            <person name="Gearin G."/>
            <person name="Goldberg J."/>
            <person name="Griggs A."/>
            <person name="Gujja S."/>
            <person name="Hansen M."/>
            <person name="Heiman D."/>
            <person name="Howarth C."/>
            <person name="Larimer J."/>
            <person name="Lui A."/>
            <person name="MacDonald P.J.P."/>
            <person name="McCowen C."/>
            <person name="Montmayeur A."/>
            <person name="Murphy C."/>
            <person name="Neiman D."/>
            <person name="Pearson M."/>
            <person name="Priest M."/>
            <person name="Roberts A."/>
            <person name="Saif S."/>
            <person name="Shea T."/>
            <person name="Sisk P."/>
            <person name="Stolte C."/>
            <person name="Sykes S."/>
            <person name="Wortman J."/>
            <person name="Nusbaum C."/>
            <person name="Birren B."/>
        </authorList>
    </citation>
    <scope>NUCLEOTIDE SEQUENCE [LARGE SCALE GENOMIC DNA]</scope>
    <source>
        <strain evidence="5 6">F0424</strain>
    </source>
</reference>
<sequence length="259" mass="28235">MPVLDIKDLYASVETKEGRKQILKGVSLTLNSNETHAIMGPNGSGKSTLAYTLAGHPKYIVDSGQALLDGRDLLKMTPDERAVAGLFLAMQYPVEVPGVSMTNFLRTAKTAVDGKAPAIRQWTKDLAASMKNLRMDPKFAQRSVNEGFSGGEKKRAEVLQLELLKPKFAIMDETDSGLDVDALRIVSEGVNRAKENTGLGIMLITHYTRILKYIKPDIVHVFAQGRVVETAGPELADELEESGYDRFLPEGADSESALA</sequence>
<protein>
    <submittedName>
        <fullName evidence="5">FeS assembly ATPase SufC</fullName>
    </submittedName>
</protein>
<dbReference type="STRING" id="857290.HMPREF9156_00260"/>
<evidence type="ECO:0000256" key="1">
    <source>
        <dbReference type="ARBA" id="ARBA00006216"/>
    </source>
</evidence>
<dbReference type="HOGENOM" id="CLU_000604_48_1_11"/>
<dbReference type="AlphaFoldDB" id="J0X281"/>
<dbReference type="PANTHER" id="PTHR43204">
    <property type="entry name" value="ABC TRANSPORTER I FAMILY MEMBER 6, CHLOROPLASTIC"/>
    <property type="match status" value="1"/>
</dbReference>
<evidence type="ECO:0000256" key="2">
    <source>
        <dbReference type="ARBA" id="ARBA00022741"/>
    </source>
</evidence>
<keyword evidence="6" id="KW-1185">Reference proteome</keyword>
<dbReference type="InterPro" id="IPR003439">
    <property type="entry name" value="ABC_transporter-like_ATP-bd"/>
</dbReference>
<comment type="caution">
    <text evidence="5">The sequence shown here is derived from an EMBL/GenBank/DDBJ whole genome shotgun (WGS) entry which is preliminary data.</text>
</comment>
<keyword evidence="3" id="KW-0067">ATP-binding</keyword>
<name>J0X281_9BIFI</name>
<keyword evidence="2" id="KW-0547">Nucleotide-binding</keyword>
<dbReference type="PROSITE" id="PS50893">
    <property type="entry name" value="ABC_TRANSPORTER_2"/>
    <property type="match status" value="1"/>
</dbReference>
<dbReference type="SUPFAM" id="SSF52540">
    <property type="entry name" value="P-loop containing nucleoside triphosphate hydrolases"/>
    <property type="match status" value="1"/>
</dbReference>
<dbReference type="GO" id="GO:0005524">
    <property type="term" value="F:ATP binding"/>
    <property type="evidence" value="ECO:0007669"/>
    <property type="project" value="UniProtKB-KW"/>
</dbReference>
<dbReference type="eggNOG" id="COG0396">
    <property type="taxonomic scope" value="Bacteria"/>
</dbReference>
<evidence type="ECO:0000313" key="6">
    <source>
        <dbReference type="Proteomes" id="UP000006415"/>
    </source>
</evidence>
<dbReference type="OrthoDB" id="9806149at2"/>
<feature type="domain" description="ABC transporter" evidence="4">
    <location>
        <begin position="4"/>
        <end position="249"/>
    </location>
</feature>
<gene>
    <name evidence="5" type="ORF">HMPREF9156_00260</name>
</gene>
<evidence type="ECO:0000256" key="3">
    <source>
        <dbReference type="ARBA" id="ARBA00022840"/>
    </source>
</evidence>
<dbReference type="RefSeq" id="WP_007147328.1">
    <property type="nucleotide sequence ID" value="NZ_AKCI01000001.1"/>
</dbReference>
<dbReference type="Gene3D" id="3.40.50.300">
    <property type="entry name" value="P-loop containing nucleotide triphosphate hydrolases"/>
    <property type="match status" value="1"/>
</dbReference>
<dbReference type="EMBL" id="AGZS01000001">
    <property type="protein sequence ID" value="EJD65496.1"/>
    <property type="molecule type" value="Genomic_DNA"/>
</dbReference>
<organism evidence="5 6">
    <name type="scientific">Scardovia wiggsiae F0424</name>
    <dbReference type="NCBI Taxonomy" id="857290"/>
    <lineage>
        <taxon>Bacteria</taxon>
        <taxon>Bacillati</taxon>
        <taxon>Actinomycetota</taxon>
        <taxon>Actinomycetes</taxon>
        <taxon>Bifidobacteriales</taxon>
        <taxon>Bifidobacteriaceae</taxon>
        <taxon>Scardovia</taxon>
    </lineage>
</organism>
<evidence type="ECO:0000313" key="5">
    <source>
        <dbReference type="EMBL" id="EJD65496.1"/>
    </source>
</evidence>
<dbReference type="GO" id="GO:0016887">
    <property type="term" value="F:ATP hydrolysis activity"/>
    <property type="evidence" value="ECO:0007669"/>
    <property type="project" value="InterPro"/>
</dbReference>
<dbReference type="NCBIfam" id="TIGR01978">
    <property type="entry name" value="sufC"/>
    <property type="match status" value="1"/>
</dbReference>
<dbReference type="Proteomes" id="UP000006415">
    <property type="component" value="Unassembled WGS sequence"/>
</dbReference>